<dbReference type="SMART" id="SM00268">
    <property type="entry name" value="ACTIN"/>
    <property type="match status" value="1"/>
</dbReference>
<protein>
    <recommendedName>
        <fullName evidence="4">Actin-like protein ARP9</fullName>
    </recommendedName>
</protein>
<dbReference type="GO" id="GO:0016586">
    <property type="term" value="C:RSC-type complex"/>
    <property type="evidence" value="ECO:0007669"/>
    <property type="project" value="EnsemblFungi"/>
</dbReference>
<dbReference type="SUPFAM" id="SSF53067">
    <property type="entry name" value="Actin-like ATPase domain"/>
    <property type="match status" value="2"/>
</dbReference>
<dbReference type="GO" id="GO:0006337">
    <property type="term" value="P:nucleosome disassembly"/>
    <property type="evidence" value="ECO:0007669"/>
    <property type="project" value="EnsemblFungi"/>
</dbReference>
<gene>
    <name evidence="2" type="ORF">PACTADRAFT_51442</name>
</gene>
<keyword evidence="3" id="KW-1185">Reference proteome</keyword>
<dbReference type="GO" id="GO:0045944">
    <property type="term" value="P:positive regulation of transcription by RNA polymerase II"/>
    <property type="evidence" value="ECO:0007669"/>
    <property type="project" value="EnsemblFungi"/>
</dbReference>
<evidence type="ECO:0000313" key="3">
    <source>
        <dbReference type="Proteomes" id="UP000094236"/>
    </source>
</evidence>
<proteinExistence type="inferred from homology"/>
<dbReference type="AlphaFoldDB" id="A0A1E4TPI9"/>
<dbReference type="OrthoDB" id="74201at2759"/>
<dbReference type="GO" id="GO:0005198">
    <property type="term" value="F:structural molecule activity"/>
    <property type="evidence" value="ECO:0007669"/>
    <property type="project" value="EnsemblFungi"/>
</dbReference>
<dbReference type="Gene3D" id="3.30.420.40">
    <property type="match status" value="2"/>
</dbReference>
<evidence type="ECO:0000256" key="1">
    <source>
        <dbReference type="RuleBase" id="RU000487"/>
    </source>
</evidence>
<dbReference type="GO" id="GO:0016514">
    <property type="term" value="C:SWI/SNF complex"/>
    <property type="evidence" value="ECO:0007669"/>
    <property type="project" value="EnsemblFungi"/>
</dbReference>
<dbReference type="PANTHER" id="PTHR11937">
    <property type="entry name" value="ACTIN"/>
    <property type="match status" value="1"/>
</dbReference>
<dbReference type="Pfam" id="PF00022">
    <property type="entry name" value="Actin"/>
    <property type="match status" value="1"/>
</dbReference>
<accession>A0A1E4TPI9</accession>
<sequence>MAPIKDDNFLIIQPGSQFTLFSFGLNQESLALPHYKIPTKVYLKSKDVPEEFTSKSEDESLAVYPIIKGEIVNVNALNYLLKIILKSIHKISYIIPSNVALTLIGSNRWSKLDIEYITHYAFESLQIGNFTILPLSLCANFSFGSIPNSLVIDVGHEKTEITPIIDYQVMRHLSVTVNKGSQSINKNLSELLPELTLDQIESLKLSPIYEILSEEDAKNSFFGLAGIESDDKKSAEDDGILDVAAIVTSDRNTRDLLEEKSKNKVKIEEEEETKPNSELEKNTFIDNNGNEITIGKERFQGHNELLSSISFNVQLCVEQISDLRKRQECFDNVILVGATTKINGFKDSLLVTLLRDHLIAIKGHYQAQQATNAEAAFRNDGNSAANSMNKMLVGSNNETFNSYQVPKSIKYCKFPDYFPEWKKAGNFEDVSFLGGQILSKQIFGTGHGNNNGETLYLNKESYLESGPLGIWDVSF</sequence>
<reference evidence="3" key="1">
    <citation type="submission" date="2016-05" db="EMBL/GenBank/DDBJ databases">
        <title>Comparative genomics of biotechnologically important yeasts.</title>
        <authorList>
            <consortium name="DOE Joint Genome Institute"/>
            <person name="Riley R."/>
            <person name="Haridas S."/>
            <person name="Wolfe K.H."/>
            <person name="Lopes M.R."/>
            <person name="Hittinger C.T."/>
            <person name="Goker M."/>
            <person name="Salamov A."/>
            <person name="Wisecaver J."/>
            <person name="Long T.M."/>
            <person name="Aerts A.L."/>
            <person name="Barry K."/>
            <person name="Choi C."/>
            <person name="Clum A."/>
            <person name="Coughlan A.Y."/>
            <person name="Deshpande S."/>
            <person name="Douglass A.P."/>
            <person name="Hanson S.J."/>
            <person name="Klenk H.-P."/>
            <person name="Labutti K."/>
            <person name="Lapidus A."/>
            <person name="Lindquist E."/>
            <person name="Lipzen A."/>
            <person name="Meier-Kolthoff J.P."/>
            <person name="Ohm R.A."/>
            <person name="Otillar R.P."/>
            <person name="Pangilinan J."/>
            <person name="Peng Y."/>
            <person name="Rokas A."/>
            <person name="Rosa C.A."/>
            <person name="Scheuner C."/>
            <person name="Sibirny A.A."/>
            <person name="Slot J.C."/>
            <person name="Stielow J.B."/>
            <person name="Sun H."/>
            <person name="Kurtzman C.P."/>
            <person name="Blackwell M."/>
            <person name="Grigoriev I.V."/>
            <person name="Jeffries T.W."/>
        </authorList>
    </citation>
    <scope>NUCLEOTIDE SEQUENCE [LARGE SCALE GENOMIC DNA]</scope>
    <source>
        <strain evidence="3">NRRL Y-2460</strain>
    </source>
</reference>
<evidence type="ECO:0000313" key="2">
    <source>
        <dbReference type="EMBL" id="ODV93675.1"/>
    </source>
</evidence>
<comment type="similarity">
    <text evidence="1">Belongs to the actin family.</text>
</comment>
<dbReference type="InterPro" id="IPR004000">
    <property type="entry name" value="Actin"/>
</dbReference>
<dbReference type="EMBL" id="KV454017">
    <property type="protein sequence ID" value="ODV93675.1"/>
    <property type="molecule type" value="Genomic_DNA"/>
</dbReference>
<organism evidence="2 3">
    <name type="scientific">Pachysolen tannophilus NRRL Y-2460</name>
    <dbReference type="NCBI Taxonomy" id="669874"/>
    <lineage>
        <taxon>Eukaryota</taxon>
        <taxon>Fungi</taxon>
        <taxon>Dikarya</taxon>
        <taxon>Ascomycota</taxon>
        <taxon>Saccharomycotina</taxon>
        <taxon>Pichiomycetes</taxon>
        <taxon>Pachysolenaceae</taxon>
        <taxon>Pachysolen</taxon>
    </lineage>
</organism>
<name>A0A1E4TPI9_PACTA</name>
<evidence type="ECO:0008006" key="4">
    <source>
        <dbReference type="Google" id="ProtNLM"/>
    </source>
</evidence>
<dbReference type="GO" id="GO:0006368">
    <property type="term" value="P:transcription elongation by RNA polymerase II"/>
    <property type="evidence" value="ECO:0007669"/>
    <property type="project" value="EnsemblFungi"/>
</dbReference>
<dbReference type="Gene3D" id="3.90.640.60">
    <property type="match status" value="1"/>
</dbReference>
<dbReference type="Proteomes" id="UP000094236">
    <property type="component" value="Unassembled WGS sequence"/>
</dbReference>
<dbReference type="STRING" id="669874.A0A1E4TPI9"/>
<dbReference type="InterPro" id="IPR043129">
    <property type="entry name" value="ATPase_NBD"/>
</dbReference>